<comment type="caution">
    <text evidence="2">The sequence shown here is derived from an EMBL/GenBank/DDBJ whole genome shotgun (WGS) entry which is preliminary data.</text>
</comment>
<organism evidence="2 3">
    <name type="scientific">Polarella glacialis</name>
    <name type="common">Dinoflagellate</name>
    <dbReference type="NCBI Taxonomy" id="89957"/>
    <lineage>
        <taxon>Eukaryota</taxon>
        <taxon>Sar</taxon>
        <taxon>Alveolata</taxon>
        <taxon>Dinophyceae</taxon>
        <taxon>Suessiales</taxon>
        <taxon>Suessiaceae</taxon>
        <taxon>Polarella</taxon>
    </lineage>
</organism>
<evidence type="ECO:0000313" key="2">
    <source>
        <dbReference type="EMBL" id="CAE8701835.1"/>
    </source>
</evidence>
<reference evidence="2" key="1">
    <citation type="submission" date="2021-02" db="EMBL/GenBank/DDBJ databases">
        <authorList>
            <person name="Dougan E. K."/>
            <person name="Rhodes N."/>
            <person name="Thang M."/>
            <person name="Chan C."/>
        </authorList>
    </citation>
    <scope>NUCLEOTIDE SEQUENCE</scope>
</reference>
<feature type="chain" id="PRO_5032589818" evidence="1">
    <location>
        <begin position="19"/>
        <end position="56"/>
    </location>
</feature>
<gene>
    <name evidence="2" type="ORF">PGLA2088_LOCUS32182</name>
</gene>
<proteinExistence type="predicted"/>
<dbReference type="AlphaFoldDB" id="A0A813KAJ6"/>
<protein>
    <submittedName>
        <fullName evidence="2">Uncharacterized protein</fullName>
    </submittedName>
</protein>
<keyword evidence="1" id="KW-0732">Signal</keyword>
<sequence length="56" mass="6332">AWFCMGLLLHASSGRCLWQLWRLGLPRLVATWRRPCARPCEPATLSSGRPLARPSQ</sequence>
<feature type="signal peptide" evidence="1">
    <location>
        <begin position="1"/>
        <end position="18"/>
    </location>
</feature>
<feature type="non-terminal residue" evidence="2">
    <location>
        <position position="1"/>
    </location>
</feature>
<evidence type="ECO:0000313" key="3">
    <source>
        <dbReference type="Proteomes" id="UP000626109"/>
    </source>
</evidence>
<accession>A0A813KAJ6</accession>
<evidence type="ECO:0000256" key="1">
    <source>
        <dbReference type="SAM" id="SignalP"/>
    </source>
</evidence>
<dbReference type="EMBL" id="CAJNNW010029904">
    <property type="protein sequence ID" value="CAE8701835.1"/>
    <property type="molecule type" value="Genomic_DNA"/>
</dbReference>
<name>A0A813KAJ6_POLGL</name>
<dbReference type="Proteomes" id="UP000626109">
    <property type="component" value="Unassembled WGS sequence"/>
</dbReference>
<feature type="non-terminal residue" evidence="2">
    <location>
        <position position="56"/>
    </location>
</feature>